<name>A0A8J6E0U7_9EUKA</name>
<dbReference type="SUPFAM" id="SSF49899">
    <property type="entry name" value="Concanavalin A-like lectins/glucanases"/>
    <property type="match status" value="1"/>
</dbReference>
<comment type="caution">
    <text evidence="8">The sequence shown here is derived from an EMBL/GenBank/DDBJ whole genome shotgun (WGS) entry which is preliminary data.</text>
</comment>
<evidence type="ECO:0000256" key="5">
    <source>
        <dbReference type="ARBA" id="ARBA00023136"/>
    </source>
</evidence>
<dbReference type="GO" id="GO:0030134">
    <property type="term" value="C:COPII-coated ER to Golgi transport vesicle"/>
    <property type="evidence" value="ECO:0007669"/>
    <property type="project" value="TreeGrafter"/>
</dbReference>
<feature type="transmembrane region" description="Helical" evidence="6">
    <location>
        <begin position="453"/>
        <end position="471"/>
    </location>
</feature>
<dbReference type="InterPro" id="IPR051136">
    <property type="entry name" value="Intracellular_Lectin-GPT"/>
</dbReference>
<evidence type="ECO:0000313" key="8">
    <source>
        <dbReference type="EMBL" id="KAG9392663.1"/>
    </source>
</evidence>
<dbReference type="GO" id="GO:0006888">
    <property type="term" value="P:endoplasmic reticulum to Golgi vesicle-mediated transport"/>
    <property type="evidence" value="ECO:0007669"/>
    <property type="project" value="TreeGrafter"/>
</dbReference>
<proteinExistence type="predicted"/>
<dbReference type="GO" id="GO:0000139">
    <property type="term" value="C:Golgi membrane"/>
    <property type="evidence" value="ECO:0007669"/>
    <property type="project" value="TreeGrafter"/>
</dbReference>
<dbReference type="Proteomes" id="UP000717585">
    <property type="component" value="Unassembled WGS sequence"/>
</dbReference>
<dbReference type="OrthoDB" id="270293at2759"/>
<evidence type="ECO:0000256" key="4">
    <source>
        <dbReference type="ARBA" id="ARBA00022989"/>
    </source>
</evidence>
<protein>
    <submittedName>
        <fullName evidence="8">Legume-like lectin</fullName>
    </submittedName>
</protein>
<sequence length="482" mass="54568">MPSAYQPRIAVHRWYLVACMAIVLLGTAYCFDEDVIDSKYSFSAPFRSVSSRAILGIPNWDFGGNAVIQENNVMLTPEAMSRSGFIWCRTPVTMSSWEVTLRFRIHGHLPEGADGMAFWYTKDRMVPGPVYGSKDYFMGLGIMFDTYDNNKKNDNPYILAMVNDGTQMFDHNNDGMTNQIDGCRANFRNTPGPVAARIRYTDNRLTVDYDILGIGEFQPCISVDNIMLPKKYYFGVSGMTGGLYDQHEVVAFETIDLDPTVVDETTFAKSEVHEPLFITDDEWQKNEDYLHEVTSKIRQNLISGNEVRTHDEHEEFTEPLATGVAAHEQLSSQIAVLHDELHEMRSELREIISVVAVAVDSVDDKMHKMMDSMEKQRTDIVLDVIRSELDRLSRSIGGQNSQVSRSVDSLMSDVDQLRRTMDSAHKHSEANYQNSIAASETIERISTKSTTNVFVVFVVFQIVLVGGVWACRQLAIERKKML</sequence>
<dbReference type="InterPro" id="IPR005052">
    <property type="entry name" value="Lectin_leg"/>
</dbReference>
<keyword evidence="4 6" id="KW-1133">Transmembrane helix</keyword>
<evidence type="ECO:0000256" key="1">
    <source>
        <dbReference type="ARBA" id="ARBA00004479"/>
    </source>
</evidence>
<evidence type="ECO:0000313" key="9">
    <source>
        <dbReference type="Proteomes" id="UP000717585"/>
    </source>
</evidence>
<gene>
    <name evidence="8" type="ORF">J8273_6031</name>
</gene>
<keyword evidence="2 6" id="KW-0812">Transmembrane</keyword>
<feature type="domain" description="L-type lectin-like" evidence="7">
    <location>
        <begin position="34"/>
        <end position="257"/>
    </location>
</feature>
<keyword evidence="5 6" id="KW-0472">Membrane</keyword>
<evidence type="ECO:0000259" key="7">
    <source>
        <dbReference type="PROSITE" id="PS51328"/>
    </source>
</evidence>
<dbReference type="GO" id="GO:0005793">
    <property type="term" value="C:endoplasmic reticulum-Golgi intermediate compartment"/>
    <property type="evidence" value="ECO:0007669"/>
    <property type="project" value="TreeGrafter"/>
</dbReference>
<accession>A0A8J6E0U7</accession>
<evidence type="ECO:0000256" key="2">
    <source>
        <dbReference type="ARBA" id="ARBA00022692"/>
    </source>
</evidence>
<dbReference type="Gene3D" id="2.60.120.200">
    <property type="match status" value="1"/>
</dbReference>
<keyword evidence="3" id="KW-0732">Signal</keyword>
<organism evidence="8 9">
    <name type="scientific">Carpediemonas membranifera</name>
    <dbReference type="NCBI Taxonomy" id="201153"/>
    <lineage>
        <taxon>Eukaryota</taxon>
        <taxon>Metamonada</taxon>
        <taxon>Carpediemonas-like organisms</taxon>
        <taxon>Carpediemonas</taxon>
    </lineage>
</organism>
<dbReference type="GO" id="GO:0005789">
    <property type="term" value="C:endoplasmic reticulum membrane"/>
    <property type="evidence" value="ECO:0007669"/>
    <property type="project" value="TreeGrafter"/>
</dbReference>
<dbReference type="AlphaFoldDB" id="A0A8J6E0U7"/>
<dbReference type="Pfam" id="PF03388">
    <property type="entry name" value="Lectin_leg-like"/>
    <property type="match status" value="1"/>
</dbReference>
<dbReference type="EMBL" id="JAHDYR010000035">
    <property type="protein sequence ID" value="KAG9392663.1"/>
    <property type="molecule type" value="Genomic_DNA"/>
</dbReference>
<evidence type="ECO:0000256" key="6">
    <source>
        <dbReference type="SAM" id="Phobius"/>
    </source>
</evidence>
<dbReference type="InterPro" id="IPR013320">
    <property type="entry name" value="ConA-like_dom_sf"/>
</dbReference>
<evidence type="ECO:0000256" key="3">
    <source>
        <dbReference type="ARBA" id="ARBA00022729"/>
    </source>
</evidence>
<dbReference type="PANTHER" id="PTHR12223:SF28">
    <property type="entry name" value="LECTIN, MANNOSE BINDING 1 LIKE"/>
    <property type="match status" value="1"/>
</dbReference>
<comment type="subcellular location">
    <subcellularLocation>
        <location evidence="1">Membrane</location>
        <topology evidence="1">Single-pass type I membrane protein</topology>
    </subcellularLocation>
</comment>
<reference evidence="8" key="1">
    <citation type="submission" date="2021-05" db="EMBL/GenBank/DDBJ databases">
        <title>A free-living protist that lacks canonical eukaryotic 1 DNA replication and segregation systems.</title>
        <authorList>
            <person name="Salas-Leiva D.E."/>
            <person name="Tromer E.C."/>
            <person name="Curtis B.A."/>
            <person name="Jerlstrom-Hultqvist J."/>
            <person name="Kolisko M."/>
            <person name="Yi Z."/>
            <person name="Salas-Leiva J.S."/>
            <person name="Gallot-Lavallee L."/>
            <person name="Kops G.J.P.L."/>
            <person name="Archibald J.M."/>
            <person name="Simpson A.G.B."/>
            <person name="Roger A.J."/>
        </authorList>
    </citation>
    <scope>NUCLEOTIDE SEQUENCE</scope>
    <source>
        <strain evidence="8">BICM</strain>
    </source>
</reference>
<dbReference type="PROSITE" id="PS51328">
    <property type="entry name" value="L_LECTIN_LIKE"/>
    <property type="match status" value="1"/>
</dbReference>
<dbReference type="PANTHER" id="PTHR12223">
    <property type="entry name" value="VESICULAR MANNOSE-BINDING LECTIN"/>
    <property type="match status" value="1"/>
</dbReference>
<keyword evidence="9" id="KW-1185">Reference proteome</keyword>
<dbReference type="GO" id="GO:0005537">
    <property type="term" value="F:D-mannose binding"/>
    <property type="evidence" value="ECO:0007669"/>
    <property type="project" value="TreeGrafter"/>
</dbReference>